<dbReference type="Pfam" id="PF01928">
    <property type="entry name" value="CYTH"/>
    <property type="match status" value="1"/>
</dbReference>
<evidence type="ECO:0000313" key="2">
    <source>
        <dbReference type="EMBL" id="OGI77344.1"/>
    </source>
</evidence>
<dbReference type="AlphaFoldDB" id="A0A1F6W681"/>
<accession>A0A1F6W681</accession>
<proteinExistence type="predicted"/>
<dbReference type="EMBL" id="MFUE01000015">
    <property type="protein sequence ID" value="OGI77344.1"/>
    <property type="molecule type" value="Genomic_DNA"/>
</dbReference>
<dbReference type="InterPro" id="IPR033469">
    <property type="entry name" value="CYTH-like_dom_sf"/>
</dbReference>
<protein>
    <recommendedName>
        <fullName evidence="1">CYTH domain-containing protein</fullName>
    </recommendedName>
</protein>
<dbReference type="PANTHER" id="PTHR21028">
    <property type="entry name" value="SI:CH211-156B7.4"/>
    <property type="match status" value="1"/>
</dbReference>
<evidence type="ECO:0000259" key="1">
    <source>
        <dbReference type="PROSITE" id="PS51707"/>
    </source>
</evidence>
<dbReference type="SUPFAM" id="SSF55154">
    <property type="entry name" value="CYTH-like phosphatases"/>
    <property type="match status" value="1"/>
</dbReference>
<comment type="caution">
    <text evidence="2">The sequence shown here is derived from an EMBL/GenBank/DDBJ whole genome shotgun (WGS) entry which is preliminary data.</text>
</comment>
<gene>
    <name evidence="2" type="ORF">A3D42_02210</name>
</gene>
<dbReference type="PANTHER" id="PTHR21028:SF2">
    <property type="entry name" value="CYTH DOMAIN-CONTAINING PROTEIN"/>
    <property type="match status" value="1"/>
</dbReference>
<dbReference type="InterPro" id="IPR023577">
    <property type="entry name" value="CYTH_domain"/>
</dbReference>
<dbReference type="PROSITE" id="PS51707">
    <property type="entry name" value="CYTH"/>
    <property type="match status" value="1"/>
</dbReference>
<feature type="domain" description="CYTH" evidence="1">
    <location>
        <begin position="1"/>
        <end position="175"/>
    </location>
</feature>
<reference evidence="2 3" key="1">
    <citation type="journal article" date="2016" name="Nat. Commun.">
        <title>Thousands of microbial genomes shed light on interconnected biogeochemical processes in an aquifer system.</title>
        <authorList>
            <person name="Anantharaman K."/>
            <person name="Brown C.T."/>
            <person name="Hug L.A."/>
            <person name="Sharon I."/>
            <person name="Castelle C.J."/>
            <person name="Probst A.J."/>
            <person name="Thomas B.C."/>
            <person name="Singh A."/>
            <person name="Wilkins M.J."/>
            <person name="Karaoz U."/>
            <person name="Brodie E.L."/>
            <person name="Williams K.H."/>
            <person name="Hubbard S.S."/>
            <person name="Banfield J.F."/>
        </authorList>
    </citation>
    <scope>NUCLEOTIDE SEQUENCE [LARGE SCALE GENOMIC DNA]</scope>
</reference>
<sequence>MEEYEIKFLEVDVPEVEKKLIQIGAEKVGEYDYLRVILDYPDGALHKKHSWIRLRTDGKEVTLTYKQSKKDESGNNIGMKEIEVGVEEYEKTLQFLQAIGLIVKMEEKNKRIRYEKGDVVFDIDSWPQIPTYLEIESDSYEKVKNAAKALDFNPDNGIIGTAGSVYKKYGIDIDEYSSITFDRMIKK</sequence>
<dbReference type="STRING" id="1801754.A3D42_02210"/>
<dbReference type="Gene3D" id="2.40.320.10">
    <property type="entry name" value="Hypothetical Protein Pfu-838710-001"/>
    <property type="match status" value="1"/>
</dbReference>
<name>A0A1F6W681_9BACT</name>
<dbReference type="InterPro" id="IPR008173">
    <property type="entry name" value="Adenylyl_cyclase_CyaB"/>
</dbReference>
<organism evidence="2 3">
    <name type="scientific">Candidatus Nomurabacteria bacterium RIFCSPHIGHO2_02_FULL_41_18</name>
    <dbReference type="NCBI Taxonomy" id="1801754"/>
    <lineage>
        <taxon>Bacteria</taxon>
        <taxon>Candidatus Nomuraibacteriota</taxon>
    </lineage>
</organism>
<dbReference type="Proteomes" id="UP000177777">
    <property type="component" value="Unassembled WGS sequence"/>
</dbReference>
<evidence type="ECO:0000313" key="3">
    <source>
        <dbReference type="Proteomes" id="UP000177777"/>
    </source>
</evidence>